<evidence type="ECO:0008006" key="5">
    <source>
        <dbReference type="Google" id="ProtNLM"/>
    </source>
</evidence>
<sequence length="190" mass="19532">MTRFRRAVLSAMIGIAVLLLSQEPSLAHEGRGIINVEPAEPTAAGSVRYVLRLVWENDQHAALNATVTATPIAPTGATSTPVVLTASDQDGRYQGVVTFPTSGSWTVRFTAVTPVASTEVTQEVQLPTATTTTVVGPATTTAEPVVPSPAGQQAATDSADDSGPPLALLGAVLVVLLVGAGALFRRRPPA</sequence>
<dbReference type="AlphaFoldDB" id="A0A6J4IE66"/>
<proteinExistence type="predicted"/>
<evidence type="ECO:0000256" key="2">
    <source>
        <dbReference type="SAM" id="Phobius"/>
    </source>
</evidence>
<protein>
    <recommendedName>
        <fullName evidence="5">YtkA-like domain-containing protein</fullName>
    </recommendedName>
</protein>
<feature type="chain" id="PRO_5026719007" description="YtkA-like domain-containing protein" evidence="3">
    <location>
        <begin position="28"/>
        <end position="190"/>
    </location>
</feature>
<keyword evidence="2" id="KW-0472">Membrane</keyword>
<gene>
    <name evidence="4" type="ORF">AVDCRST_MAG50-2466</name>
</gene>
<organism evidence="4">
    <name type="scientific">uncultured Acidimicrobiales bacterium</name>
    <dbReference type="NCBI Taxonomy" id="310071"/>
    <lineage>
        <taxon>Bacteria</taxon>
        <taxon>Bacillati</taxon>
        <taxon>Actinomycetota</taxon>
        <taxon>Acidimicrobiia</taxon>
        <taxon>Acidimicrobiales</taxon>
        <taxon>environmental samples</taxon>
    </lineage>
</organism>
<feature type="compositionally biased region" description="Low complexity" evidence="1">
    <location>
        <begin position="137"/>
        <end position="150"/>
    </location>
</feature>
<dbReference type="EMBL" id="CADCTF010000104">
    <property type="protein sequence ID" value="CAA9248493.1"/>
    <property type="molecule type" value="Genomic_DNA"/>
</dbReference>
<evidence type="ECO:0000313" key="4">
    <source>
        <dbReference type="EMBL" id="CAA9248493.1"/>
    </source>
</evidence>
<accession>A0A6J4IE66</accession>
<reference evidence="4" key="1">
    <citation type="submission" date="2020-02" db="EMBL/GenBank/DDBJ databases">
        <authorList>
            <person name="Meier V. D."/>
        </authorList>
    </citation>
    <scope>NUCLEOTIDE SEQUENCE</scope>
    <source>
        <strain evidence="4">AVDCRST_MAG50</strain>
    </source>
</reference>
<evidence type="ECO:0000256" key="3">
    <source>
        <dbReference type="SAM" id="SignalP"/>
    </source>
</evidence>
<feature type="transmembrane region" description="Helical" evidence="2">
    <location>
        <begin position="166"/>
        <end position="184"/>
    </location>
</feature>
<keyword evidence="2" id="KW-0812">Transmembrane</keyword>
<keyword evidence="3" id="KW-0732">Signal</keyword>
<keyword evidence="2" id="KW-1133">Transmembrane helix</keyword>
<evidence type="ECO:0000256" key="1">
    <source>
        <dbReference type="SAM" id="MobiDB-lite"/>
    </source>
</evidence>
<feature type="signal peptide" evidence="3">
    <location>
        <begin position="1"/>
        <end position="27"/>
    </location>
</feature>
<name>A0A6J4IE66_9ACTN</name>
<feature type="region of interest" description="Disordered" evidence="1">
    <location>
        <begin position="137"/>
        <end position="161"/>
    </location>
</feature>